<dbReference type="EMBL" id="LM995447">
    <property type="protein sequence ID" value="CDZ23531.1"/>
    <property type="molecule type" value="Genomic_DNA"/>
</dbReference>
<dbReference type="HOGENOM" id="CLU_557480_0_0_9"/>
<feature type="chain" id="PRO_5039404907" description="DUF3502 domain-containing protein" evidence="1">
    <location>
        <begin position="20"/>
        <end position="487"/>
    </location>
</feature>
<dbReference type="Gene3D" id="3.40.190.10">
    <property type="entry name" value="Periplasmic binding protein-like II"/>
    <property type="match status" value="2"/>
</dbReference>
<feature type="domain" description="DUF3502" evidence="2">
    <location>
        <begin position="415"/>
        <end position="483"/>
    </location>
</feature>
<evidence type="ECO:0000256" key="1">
    <source>
        <dbReference type="SAM" id="SignalP"/>
    </source>
</evidence>
<dbReference type="PROSITE" id="PS51257">
    <property type="entry name" value="PROKAR_LIPOPROTEIN"/>
    <property type="match status" value="1"/>
</dbReference>
<organism evidence="3 4">
    <name type="scientific">[Clostridium] cellulosi</name>
    <dbReference type="NCBI Taxonomy" id="29343"/>
    <lineage>
        <taxon>Bacteria</taxon>
        <taxon>Bacillati</taxon>
        <taxon>Bacillota</taxon>
        <taxon>Clostridia</taxon>
        <taxon>Eubacteriales</taxon>
        <taxon>Oscillospiraceae</taxon>
        <taxon>Oscillospiraceae incertae sedis</taxon>
    </lineage>
</organism>
<dbReference type="InterPro" id="IPR022627">
    <property type="entry name" value="DUF3502"/>
</dbReference>
<dbReference type="OrthoDB" id="2636783at2"/>
<gene>
    <name evidence="3" type="ORF">CCDG5_0392</name>
</gene>
<sequence>MKKIAVVLLAFAMCFTFFGCGNNTRKNSKSSIHNSSSKKNELVWITNKYAPIDTDLVNKLNSLLKEKGYNFSVSFKKIEDNWESDSLLPTIMELKNSSQQVDLIYSGLDSADKTINNYYDFVKNGIYTDLTQMLSTESGRAVKNAIDDKFWKGITVNGKIYGVRVQGNVATPAGWGFNKEIVNKYHLDISNPSADLWDYEDMLKKVYEGEKTNKNFSAFLAVISDNCLNNYDTITPAIGIDLTDTSAKAVNMYEQDYVKKWIITIKRFRDLGFICDNAENYFMRYDSGYGTSATEESGKNLVDVTIQKVGPLYAKQSTVNHAINGIASWSENKENAFEMLKLCTTDKDIANLLVYGIEGQNYTLENGKVIPNINKLHAPSNQMFFANNLLLYPSPKFGMDFSNYKELNASAKESPILGFFFDDSRVKKEVEATDAVVAKYSEQLWTGEEANAEEALAQMQRELKAAGIDKVLDEVNRQIEAWKTVNK</sequence>
<evidence type="ECO:0000313" key="3">
    <source>
        <dbReference type="EMBL" id="CDZ23531.1"/>
    </source>
</evidence>
<dbReference type="Pfam" id="PF12010">
    <property type="entry name" value="DUF3502"/>
    <property type="match status" value="1"/>
</dbReference>
<dbReference type="STRING" id="29343.CCDG5_0392"/>
<evidence type="ECO:0000313" key="4">
    <source>
        <dbReference type="Proteomes" id="UP000032431"/>
    </source>
</evidence>
<dbReference type="PATRIC" id="fig|29343.3.peg.408"/>
<accession>A0A078KIX0</accession>
<dbReference type="AlphaFoldDB" id="A0A078KIX0"/>
<keyword evidence="4" id="KW-1185">Reference proteome</keyword>
<protein>
    <recommendedName>
        <fullName evidence="2">DUF3502 domain-containing protein</fullName>
    </recommendedName>
</protein>
<dbReference type="KEGG" id="ccel:CCDG5_0392"/>
<reference evidence="4" key="1">
    <citation type="submission" date="2014-07" db="EMBL/GenBank/DDBJ databases">
        <authorList>
            <person name="Wibberg D."/>
        </authorList>
    </citation>
    <scope>NUCLEOTIDE SEQUENCE [LARGE SCALE GENOMIC DNA]</scope>
    <source>
        <strain evidence="4">DG5</strain>
    </source>
</reference>
<dbReference type="Proteomes" id="UP000032431">
    <property type="component" value="Chromosome I"/>
</dbReference>
<name>A0A078KIX0_9FIRM</name>
<dbReference type="SUPFAM" id="SSF53850">
    <property type="entry name" value="Periplasmic binding protein-like II"/>
    <property type="match status" value="1"/>
</dbReference>
<feature type="signal peptide" evidence="1">
    <location>
        <begin position="1"/>
        <end position="19"/>
    </location>
</feature>
<evidence type="ECO:0000259" key="2">
    <source>
        <dbReference type="Pfam" id="PF12010"/>
    </source>
</evidence>
<proteinExistence type="predicted"/>
<keyword evidence="1" id="KW-0732">Signal</keyword>